<dbReference type="Proteomes" id="UP000327157">
    <property type="component" value="Chromosome 9"/>
</dbReference>
<accession>A0A5N5GF01</accession>
<reference evidence="1 2" key="3">
    <citation type="submission" date="2019-11" db="EMBL/GenBank/DDBJ databases">
        <title>A de novo genome assembly of a pear dwarfing rootstock.</title>
        <authorList>
            <person name="Wang F."/>
            <person name="Wang J."/>
            <person name="Li S."/>
            <person name="Zhang Y."/>
            <person name="Fang M."/>
            <person name="Ma L."/>
            <person name="Zhao Y."/>
            <person name="Jiang S."/>
        </authorList>
    </citation>
    <scope>NUCLEOTIDE SEQUENCE [LARGE SCALE GENOMIC DNA]</scope>
    <source>
        <strain evidence="1">S2</strain>
        <tissue evidence="1">Leaf</tissue>
    </source>
</reference>
<dbReference type="EMBL" id="SMOL01000458">
    <property type="protein sequence ID" value="KAB2613707.1"/>
    <property type="molecule type" value="Genomic_DNA"/>
</dbReference>
<dbReference type="OrthoDB" id="10632393at2759"/>
<protein>
    <submittedName>
        <fullName evidence="1">Nuclear-pore anchor-like</fullName>
    </submittedName>
</protein>
<dbReference type="AlphaFoldDB" id="A0A5N5GF01"/>
<keyword evidence="2" id="KW-1185">Reference proteome</keyword>
<reference evidence="2" key="2">
    <citation type="submission" date="2019-10" db="EMBL/GenBank/DDBJ databases">
        <title>A de novo genome assembly of a pear dwarfing rootstock.</title>
        <authorList>
            <person name="Wang F."/>
            <person name="Wang J."/>
            <person name="Li S."/>
            <person name="Zhang Y."/>
            <person name="Fang M."/>
            <person name="Ma L."/>
            <person name="Zhao Y."/>
            <person name="Jiang S."/>
        </authorList>
    </citation>
    <scope>NUCLEOTIDE SEQUENCE [LARGE SCALE GENOMIC DNA]</scope>
</reference>
<organism evidence="1 2">
    <name type="scientific">Pyrus ussuriensis x Pyrus communis</name>
    <dbReference type="NCBI Taxonomy" id="2448454"/>
    <lineage>
        <taxon>Eukaryota</taxon>
        <taxon>Viridiplantae</taxon>
        <taxon>Streptophyta</taxon>
        <taxon>Embryophyta</taxon>
        <taxon>Tracheophyta</taxon>
        <taxon>Spermatophyta</taxon>
        <taxon>Magnoliopsida</taxon>
        <taxon>eudicotyledons</taxon>
        <taxon>Gunneridae</taxon>
        <taxon>Pentapetalae</taxon>
        <taxon>rosids</taxon>
        <taxon>fabids</taxon>
        <taxon>Rosales</taxon>
        <taxon>Rosaceae</taxon>
        <taxon>Amygdaloideae</taxon>
        <taxon>Maleae</taxon>
        <taxon>Pyrus</taxon>
    </lineage>
</organism>
<proteinExistence type="predicted"/>
<reference evidence="1 2" key="1">
    <citation type="submission" date="2019-09" db="EMBL/GenBank/DDBJ databases">
        <authorList>
            <person name="Ou C."/>
        </authorList>
    </citation>
    <scope>NUCLEOTIDE SEQUENCE [LARGE SCALE GENOMIC DNA]</scope>
    <source>
        <strain evidence="1">S2</strain>
        <tissue evidence="1">Leaf</tissue>
    </source>
</reference>
<sequence length="174" mass="20437">MFENFEMEIKKHTDEAASRVAAVLQRAEERGCMIESLHTFVNSSRVYGVALKYFSSMKKIIVVQLNYFLQKKELTSSFSLRVLRYCDHGILSKEVHVWYCCYLVICTAIKYDRKYELMWEATRKAQDQAAERVKCLEEDLAKTRSTKLFTVLPHRSFVVSLIMLFIRARLLVFV</sequence>
<comment type="caution">
    <text evidence="1">The sequence shown here is derived from an EMBL/GenBank/DDBJ whole genome shotgun (WGS) entry which is preliminary data.</text>
</comment>
<evidence type="ECO:0000313" key="1">
    <source>
        <dbReference type="EMBL" id="KAB2613707.1"/>
    </source>
</evidence>
<name>A0A5N5GF01_9ROSA</name>
<gene>
    <name evidence="1" type="ORF">D8674_036023</name>
</gene>
<evidence type="ECO:0000313" key="2">
    <source>
        <dbReference type="Proteomes" id="UP000327157"/>
    </source>
</evidence>